<dbReference type="InterPro" id="IPR036388">
    <property type="entry name" value="WH-like_DNA-bd_sf"/>
</dbReference>
<dbReference type="Proteomes" id="UP000007463">
    <property type="component" value="Chromosome"/>
</dbReference>
<sequence>MKCQRIKLRTFATGEITMKTTRNTAARSAILELINDSKIALSQPAIQHKLNGLCDRVTIYRVLDRLLDDGLIHKIVNVNGVVNYAACNSCTHNHSHDHEHIHFSCRICSELTCLDQVIPSFSLPVGFQAEEAFFTISGICKNCQDPEK</sequence>
<protein>
    <submittedName>
        <fullName evidence="1">Ferric uptake regulator family protein</fullName>
    </submittedName>
</protein>
<accession>F2IJI6</accession>
<dbReference type="Gene3D" id="1.10.10.10">
    <property type="entry name" value="Winged helix-like DNA-binding domain superfamily/Winged helix DNA-binding domain"/>
    <property type="match status" value="1"/>
</dbReference>
<dbReference type="STRING" id="755732.Fluta_0873"/>
<dbReference type="KEGG" id="fte:Fluta_0873"/>
<evidence type="ECO:0000313" key="1">
    <source>
        <dbReference type="EMBL" id="AEA42874.1"/>
    </source>
</evidence>
<evidence type="ECO:0000313" key="2">
    <source>
        <dbReference type="Proteomes" id="UP000007463"/>
    </source>
</evidence>
<gene>
    <name evidence="1" type="ordered locus">Fluta_0873</name>
</gene>
<reference evidence="2" key="2">
    <citation type="submission" date="2011-02" db="EMBL/GenBank/DDBJ databases">
        <title>The complete genome of Fluviicola taffensis DSM 16823.</title>
        <authorList>
            <consortium name="US DOE Joint Genome Institute (JGI-PGF)"/>
            <person name="Lucas S."/>
            <person name="Copeland A."/>
            <person name="Lapidus A."/>
            <person name="Bruce D."/>
            <person name="Goodwin L."/>
            <person name="Pitluck S."/>
            <person name="Kyrpides N."/>
            <person name="Mavromatis K."/>
            <person name="Ivanova N."/>
            <person name="Mikhailova N."/>
            <person name="Pagani I."/>
            <person name="Chertkov O."/>
            <person name="Detter J.C."/>
            <person name="Han C."/>
            <person name="Tapia R."/>
            <person name="Land M."/>
            <person name="Hauser L."/>
            <person name="Markowitz V."/>
            <person name="Cheng J.-F."/>
            <person name="Hugenholtz P."/>
            <person name="Woyke T."/>
            <person name="Wu D."/>
            <person name="Tindall B."/>
            <person name="Pomrenke H.G."/>
            <person name="Brambilla E."/>
            <person name="Klenk H.-P."/>
            <person name="Eisen J.A."/>
        </authorList>
    </citation>
    <scope>NUCLEOTIDE SEQUENCE [LARGE SCALE GENOMIC DNA]</scope>
    <source>
        <strain evidence="2">DSM 16823 / RW262 / RW262</strain>
    </source>
</reference>
<dbReference type="EMBL" id="CP002542">
    <property type="protein sequence ID" value="AEA42874.1"/>
    <property type="molecule type" value="Genomic_DNA"/>
</dbReference>
<name>F2IJI6_FLUTR</name>
<organism evidence="1 2">
    <name type="scientific">Fluviicola taffensis (strain DSM 16823 / NCIMB 13979 / RW262)</name>
    <dbReference type="NCBI Taxonomy" id="755732"/>
    <lineage>
        <taxon>Bacteria</taxon>
        <taxon>Pseudomonadati</taxon>
        <taxon>Bacteroidota</taxon>
        <taxon>Flavobacteriia</taxon>
        <taxon>Flavobacteriales</taxon>
        <taxon>Crocinitomicaceae</taxon>
        <taxon>Fluviicola</taxon>
    </lineage>
</organism>
<dbReference type="eggNOG" id="COG0735">
    <property type="taxonomic scope" value="Bacteria"/>
</dbReference>
<dbReference type="InterPro" id="IPR036390">
    <property type="entry name" value="WH_DNA-bd_sf"/>
</dbReference>
<dbReference type="AlphaFoldDB" id="F2IJI6"/>
<keyword evidence="2" id="KW-1185">Reference proteome</keyword>
<proteinExistence type="predicted"/>
<dbReference type="SUPFAM" id="SSF46785">
    <property type="entry name" value="Winged helix' DNA-binding domain"/>
    <property type="match status" value="1"/>
</dbReference>
<reference evidence="1 2" key="1">
    <citation type="journal article" date="2011" name="Stand. Genomic Sci.">
        <title>Complete genome sequence of the gliding freshwater bacterium Fluviicola taffensis type strain (RW262).</title>
        <authorList>
            <person name="Woyke T."/>
            <person name="Chertkov O."/>
            <person name="Lapidus A."/>
            <person name="Nolan M."/>
            <person name="Lucas S."/>
            <person name="Del Rio T.G."/>
            <person name="Tice H."/>
            <person name="Cheng J.F."/>
            <person name="Tapia R."/>
            <person name="Han C."/>
            <person name="Goodwin L."/>
            <person name="Pitluck S."/>
            <person name="Liolios K."/>
            <person name="Pagani I."/>
            <person name="Ivanova N."/>
            <person name="Huntemann M."/>
            <person name="Mavromatis K."/>
            <person name="Mikhailova N."/>
            <person name="Pati A."/>
            <person name="Chen A."/>
            <person name="Palaniappan K."/>
            <person name="Land M."/>
            <person name="Hauser L."/>
            <person name="Brambilla E.M."/>
            <person name="Rohde M."/>
            <person name="Mwirichia R."/>
            <person name="Sikorski J."/>
            <person name="Tindall B.J."/>
            <person name="Goker M."/>
            <person name="Bristow J."/>
            <person name="Eisen J.A."/>
            <person name="Markowitz V."/>
            <person name="Hugenholtz P."/>
            <person name="Klenk H.P."/>
            <person name="Kyrpides N.C."/>
        </authorList>
    </citation>
    <scope>NUCLEOTIDE SEQUENCE [LARGE SCALE GENOMIC DNA]</scope>
    <source>
        <strain evidence="2">DSM 16823 / RW262 / RW262</strain>
    </source>
</reference>
<dbReference type="HOGENOM" id="CLU_096072_6_1_10"/>